<comment type="catalytic activity">
    <reaction evidence="13">
        <text>1D-myo-inositol 1,2,6-trisphosphate + H2O = 1D-myo-inositol 1,2-bisphosphate + phosphate</text>
        <dbReference type="Rhea" id="RHEA:77131"/>
        <dbReference type="ChEBI" id="CHEBI:15377"/>
        <dbReference type="ChEBI" id="CHEBI:43474"/>
        <dbReference type="ChEBI" id="CHEBI:195537"/>
        <dbReference type="ChEBI" id="CHEBI:195539"/>
    </reaction>
    <physiologicalReaction direction="left-to-right" evidence="13">
        <dbReference type="Rhea" id="RHEA:77132"/>
    </physiologicalReaction>
</comment>
<evidence type="ECO:0000256" key="19">
    <source>
        <dbReference type="PIRSR" id="PIRSR000894-2"/>
    </source>
</evidence>
<evidence type="ECO:0000256" key="10">
    <source>
        <dbReference type="ARBA" id="ARBA00042300"/>
    </source>
</evidence>
<dbReference type="InterPro" id="IPR029033">
    <property type="entry name" value="His_PPase_superfam"/>
</dbReference>
<evidence type="ECO:0000256" key="6">
    <source>
        <dbReference type="ARBA" id="ARBA00022801"/>
    </source>
</evidence>
<evidence type="ECO:0000256" key="7">
    <source>
        <dbReference type="ARBA" id="ARBA00023157"/>
    </source>
</evidence>
<feature type="disulfide bond" evidence="19">
    <location>
        <begin position="253"/>
        <end position="269"/>
    </location>
</feature>
<evidence type="ECO:0000256" key="18">
    <source>
        <dbReference type="PIRSR" id="PIRSR000894-1"/>
    </source>
</evidence>
<evidence type="ECO:0000256" key="11">
    <source>
        <dbReference type="ARBA" id="ARBA00043670"/>
    </source>
</evidence>
<comment type="catalytic activity">
    <reaction evidence="12">
        <text>1D-myo-inositol 1,2-bisphosphate + H2O = 1D-myo-inositol 2-phosphate + phosphate</text>
        <dbReference type="Rhea" id="RHEA:77135"/>
        <dbReference type="ChEBI" id="CHEBI:15377"/>
        <dbReference type="ChEBI" id="CHEBI:43474"/>
        <dbReference type="ChEBI" id="CHEBI:84142"/>
        <dbReference type="ChEBI" id="CHEBI:195539"/>
    </reaction>
    <physiologicalReaction direction="left-to-right" evidence="12">
        <dbReference type="Rhea" id="RHEA:77136"/>
    </physiologicalReaction>
</comment>
<evidence type="ECO:0000313" key="21">
    <source>
        <dbReference type="EMBL" id="TID14216.1"/>
    </source>
</evidence>
<comment type="subunit">
    <text evidence="3">Monomer.</text>
</comment>
<evidence type="ECO:0000313" key="22">
    <source>
        <dbReference type="Proteomes" id="UP000298493"/>
    </source>
</evidence>
<organism evidence="21 22">
    <name type="scientific">Venturia nashicola</name>
    <dbReference type="NCBI Taxonomy" id="86259"/>
    <lineage>
        <taxon>Eukaryota</taxon>
        <taxon>Fungi</taxon>
        <taxon>Dikarya</taxon>
        <taxon>Ascomycota</taxon>
        <taxon>Pezizomycotina</taxon>
        <taxon>Dothideomycetes</taxon>
        <taxon>Pleosporomycetidae</taxon>
        <taxon>Venturiales</taxon>
        <taxon>Venturiaceae</taxon>
        <taxon>Venturia</taxon>
    </lineage>
</organism>
<comment type="catalytic activity">
    <reaction evidence="14">
        <text>1D-myo-inositol 1,2,4,5,6-pentakisphosphate + H2O = 1D-myo-inositol 1,2,5,6-tetrakisphosphate + phosphate</text>
        <dbReference type="Rhea" id="RHEA:77115"/>
        <dbReference type="ChEBI" id="CHEBI:15377"/>
        <dbReference type="ChEBI" id="CHEBI:43474"/>
        <dbReference type="ChEBI" id="CHEBI:57798"/>
        <dbReference type="ChEBI" id="CHEBI:195535"/>
    </reaction>
    <physiologicalReaction direction="left-to-right" evidence="14">
        <dbReference type="Rhea" id="RHEA:77116"/>
    </physiologicalReaction>
</comment>
<protein>
    <recommendedName>
        <fullName evidence="16">Phytase A</fullName>
        <ecNumber evidence="4">3.1.3.8</ecNumber>
    </recommendedName>
    <alternativeName>
        <fullName evidence="17">Histidine acid phosphatase phyA</fullName>
    </alternativeName>
    <alternativeName>
        <fullName evidence="10">Myo-inositol hexakisphosphate phosphohydrolase A</fullName>
    </alternativeName>
    <alternativeName>
        <fullName evidence="9">Myo-inositol-hexaphosphate 3-phosphohydrolase A</fullName>
    </alternativeName>
</protein>
<evidence type="ECO:0000256" key="3">
    <source>
        <dbReference type="ARBA" id="ARBA00011245"/>
    </source>
</evidence>
<feature type="disulfide bond" evidence="19">
    <location>
        <begin position="425"/>
        <end position="433"/>
    </location>
</feature>
<dbReference type="Proteomes" id="UP000298493">
    <property type="component" value="Unassembled WGS sequence"/>
</dbReference>
<dbReference type="PANTHER" id="PTHR20963:SF24">
    <property type="entry name" value="3-PHYTASE B"/>
    <property type="match status" value="1"/>
</dbReference>
<keyword evidence="22" id="KW-1185">Reference proteome</keyword>
<feature type="signal peptide" evidence="20">
    <location>
        <begin position="1"/>
        <end position="18"/>
    </location>
</feature>
<feature type="chain" id="PRO_5021287989" description="Phytase A" evidence="20">
    <location>
        <begin position="19"/>
        <end position="460"/>
    </location>
</feature>
<evidence type="ECO:0000256" key="14">
    <source>
        <dbReference type="ARBA" id="ARBA00043748"/>
    </source>
</evidence>
<dbReference type="PROSITE" id="PS00616">
    <property type="entry name" value="HIS_ACID_PHOSPHAT_1"/>
    <property type="match status" value="1"/>
</dbReference>
<dbReference type="EC" id="3.1.3.8" evidence="4"/>
<evidence type="ECO:0000256" key="4">
    <source>
        <dbReference type="ARBA" id="ARBA00012632"/>
    </source>
</evidence>
<reference evidence="21 22" key="1">
    <citation type="submission" date="2019-04" db="EMBL/GenBank/DDBJ databases">
        <title>High contiguity whole genome sequence and gene annotation resource for two Venturia nashicola isolates.</title>
        <authorList>
            <person name="Prokchorchik M."/>
            <person name="Won K."/>
            <person name="Lee Y."/>
            <person name="Choi E.D."/>
            <person name="Segonzac C."/>
            <person name="Sohn K.H."/>
        </authorList>
    </citation>
    <scope>NUCLEOTIDE SEQUENCE [LARGE SCALE GENOMIC DNA]</scope>
    <source>
        <strain evidence="21 22">PRI2</strain>
    </source>
</reference>
<evidence type="ECO:0000256" key="20">
    <source>
        <dbReference type="SAM" id="SignalP"/>
    </source>
</evidence>
<keyword evidence="6" id="KW-0378">Hydrolase</keyword>
<keyword evidence="8" id="KW-0325">Glycoprotein</keyword>
<sequence length="460" mass="50995">MFAFVIFFSLLAISRAFGFTNPSACDGLNGFSCKPEISHWLGQYSPYYSVPSVIKASVPETCTVTFAQSLSRHGARDPTASKTKAYSNLIESLKSKVGTFTGKYAFLNNYEYTLGADQLTTLGQQELVNQGIKFYERYNELAKHIDPFVRSAGQQRVVESAYNWTLGYQQAVQEAKKSGKNVSTLAIEVIPEGEEYNNTLSIDNCPAFSSDLGDAAQNKWISIFVPNITARINNDLPSAKLNDSTTIYLMDLCAFDTVASPTGNISDFCYLFTDTEWRDYDYYQSLGKYYGYGPGSKLGPTRGVGFVNELIARMTSSPVRDETTTNHTLDTDPSTFPIGKKYTLFADFSHDNDMMNIFSAFGLFNATKPLSNTTFTPPEKTNGFSASWAVPFSGRAYFEKLQCAGQKEEMVRVLLNDRVVPLETCGGNHQGLCTLSKFVDSLSFARAGGFWDECFDGDKE</sequence>
<dbReference type="GO" id="GO:0005576">
    <property type="term" value="C:extracellular region"/>
    <property type="evidence" value="ECO:0007669"/>
    <property type="project" value="UniProtKB-SubCell"/>
</dbReference>
<dbReference type="PROSITE" id="PS00778">
    <property type="entry name" value="HIS_ACID_PHOSPHAT_2"/>
    <property type="match status" value="1"/>
</dbReference>
<comment type="catalytic activity">
    <reaction evidence="15">
        <text>1D-myo-inositol hexakisphosphate + H2O = 1D-myo-inositol 1,2,4,5,6-pentakisphosphate + phosphate</text>
        <dbReference type="Rhea" id="RHEA:16989"/>
        <dbReference type="ChEBI" id="CHEBI:15377"/>
        <dbReference type="ChEBI" id="CHEBI:43474"/>
        <dbReference type="ChEBI" id="CHEBI:57798"/>
        <dbReference type="ChEBI" id="CHEBI:58130"/>
        <dbReference type="EC" id="3.1.3.8"/>
    </reaction>
    <physiologicalReaction direction="left-to-right" evidence="15">
        <dbReference type="Rhea" id="RHEA:16990"/>
    </physiologicalReaction>
</comment>
<keyword evidence="20" id="KW-0732">Signal</keyword>
<dbReference type="PANTHER" id="PTHR20963">
    <property type="entry name" value="MULTIPLE INOSITOL POLYPHOSPHATE PHOSPHATASE-RELATED"/>
    <property type="match status" value="1"/>
</dbReference>
<dbReference type="CDD" id="cd07061">
    <property type="entry name" value="HP_HAP_like"/>
    <property type="match status" value="1"/>
</dbReference>
<evidence type="ECO:0000256" key="2">
    <source>
        <dbReference type="ARBA" id="ARBA00005375"/>
    </source>
</evidence>
<feature type="active site" description="Nucleophile" evidence="18">
    <location>
        <position position="73"/>
    </location>
</feature>
<name>A0A4Z1P1R3_9PEZI</name>
<feature type="active site" description="Proton donor" evidence="18">
    <location>
        <position position="351"/>
    </location>
</feature>
<dbReference type="Gene3D" id="3.40.50.1240">
    <property type="entry name" value="Phosphoglycerate mutase-like"/>
    <property type="match status" value="1"/>
</dbReference>
<comment type="subcellular location">
    <subcellularLocation>
        <location evidence="1">Secreted</location>
    </subcellularLocation>
</comment>
<dbReference type="SUPFAM" id="SSF53254">
    <property type="entry name" value="Phosphoglycerate mutase-like"/>
    <property type="match status" value="1"/>
</dbReference>
<dbReference type="InterPro" id="IPR000560">
    <property type="entry name" value="His_Pase_clade-2"/>
</dbReference>
<evidence type="ECO:0000256" key="8">
    <source>
        <dbReference type="ARBA" id="ARBA00023180"/>
    </source>
</evidence>
<proteinExistence type="inferred from homology"/>
<evidence type="ECO:0000256" key="16">
    <source>
        <dbReference type="ARBA" id="ARBA00044106"/>
    </source>
</evidence>
<evidence type="ECO:0000256" key="17">
    <source>
        <dbReference type="ARBA" id="ARBA00044262"/>
    </source>
</evidence>
<evidence type="ECO:0000256" key="1">
    <source>
        <dbReference type="ARBA" id="ARBA00004613"/>
    </source>
</evidence>
<keyword evidence="5" id="KW-0964">Secreted</keyword>
<comment type="caution">
    <text evidence="21">The sequence shown here is derived from an EMBL/GenBank/DDBJ whole genome shotgun (WGS) entry which is preliminary data.</text>
</comment>
<gene>
    <name evidence="21" type="ORF">E6O75_ATG09295</name>
</gene>
<dbReference type="STRING" id="86259.A0A4Z1P1R3"/>
<comment type="catalytic activity">
    <reaction evidence="11">
        <text>1D-myo-inositol 1,2,5,6-tetrakisphosphate + H2O = 1D-myo-inositol 1,2,6-trisphosphate + phosphate</text>
        <dbReference type="Rhea" id="RHEA:77119"/>
        <dbReference type="ChEBI" id="CHEBI:15377"/>
        <dbReference type="ChEBI" id="CHEBI:43474"/>
        <dbReference type="ChEBI" id="CHEBI:195535"/>
        <dbReference type="ChEBI" id="CHEBI:195537"/>
    </reaction>
    <physiologicalReaction direction="left-to-right" evidence="11">
        <dbReference type="Rhea" id="RHEA:77120"/>
    </physiologicalReaction>
</comment>
<dbReference type="AlphaFoldDB" id="A0A4Z1P1R3"/>
<feature type="disulfide bond" evidence="19">
    <location>
        <begin position="25"/>
        <end position="33"/>
    </location>
</feature>
<feature type="disulfide bond" evidence="19">
    <location>
        <begin position="62"/>
        <end position="403"/>
    </location>
</feature>
<feature type="disulfide bond" evidence="19">
    <location>
        <begin position="205"/>
        <end position="454"/>
    </location>
</feature>
<accession>A0A4Z1P1R3</accession>
<dbReference type="EMBL" id="SNSC02000023">
    <property type="protein sequence ID" value="TID14216.1"/>
    <property type="molecule type" value="Genomic_DNA"/>
</dbReference>
<evidence type="ECO:0000256" key="5">
    <source>
        <dbReference type="ARBA" id="ARBA00022525"/>
    </source>
</evidence>
<dbReference type="PIRSF" id="PIRSF000894">
    <property type="entry name" value="Acid_phosphatase"/>
    <property type="match status" value="1"/>
</dbReference>
<evidence type="ECO:0000256" key="9">
    <source>
        <dbReference type="ARBA" id="ARBA00041857"/>
    </source>
</evidence>
<dbReference type="InterPro" id="IPR016274">
    <property type="entry name" value="Histidine_acid_Pase_euk"/>
</dbReference>
<keyword evidence="7 19" id="KW-1015">Disulfide bond</keyword>
<evidence type="ECO:0000256" key="15">
    <source>
        <dbReference type="ARBA" id="ARBA00043788"/>
    </source>
</evidence>
<evidence type="ECO:0000256" key="12">
    <source>
        <dbReference type="ARBA" id="ARBA00043675"/>
    </source>
</evidence>
<dbReference type="Pfam" id="PF00328">
    <property type="entry name" value="His_Phos_2"/>
    <property type="match status" value="1"/>
</dbReference>
<evidence type="ECO:0000256" key="13">
    <source>
        <dbReference type="ARBA" id="ARBA00043721"/>
    </source>
</evidence>
<comment type="similarity">
    <text evidence="2">Belongs to the histidine acid phosphatase family.</text>
</comment>
<dbReference type="GO" id="GO:0003993">
    <property type="term" value="F:acid phosphatase activity"/>
    <property type="evidence" value="ECO:0007669"/>
    <property type="project" value="TreeGrafter"/>
</dbReference>
<dbReference type="InterPro" id="IPR033379">
    <property type="entry name" value="Acid_Pase_AS"/>
</dbReference>
<dbReference type="GO" id="GO:0016158">
    <property type="term" value="F:inositol hexakisphosphate 3-phosphatase activity"/>
    <property type="evidence" value="ECO:0007669"/>
    <property type="project" value="UniProtKB-EC"/>
</dbReference>